<dbReference type="PANTHER" id="PTHR45737">
    <property type="entry name" value="VON WILLEBRAND FACTOR A DOMAIN-CONTAINING PROTEIN 5A"/>
    <property type="match status" value="1"/>
</dbReference>
<dbReference type="OrthoDB" id="6271963at2759"/>
<organism evidence="3">
    <name type="scientific">Echinostoma caproni</name>
    <dbReference type="NCBI Taxonomy" id="27848"/>
    <lineage>
        <taxon>Eukaryota</taxon>
        <taxon>Metazoa</taxon>
        <taxon>Spiralia</taxon>
        <taxon>Lophotrochozoa</taxon>
        <taxon>Platyhelminthes</taxon>
        <taxon>Trematoda</taxon>
        <taxon>Digenea</taxon>
        <taxon>Plagiorchiida</taxon>
        <taxon>Echinostomata</taxon>
        <taxon>Echinostomatoidea</taxon>
        <taxon>Echinostomatidae</taxon>
        <taxon>Echinostoma</taxon>
    </lineage>
</organism>
<dbReference type="Proteomes" id="UP000272942">
    <property type="component" value="Unassembled WGS sequence"/>
</dbReference>
<evidence type="ECO:0000313" key="1">
    <source>
        <dbReference type="EMBL" id="VDP85382.1"/>
    </source>
</evidence>
<gene>
    <name evidence="1" type="ORF">ECPE_LOCUS9451</name>
</gene>
<keyword evidence="2" id="KW-1185">Reference proteome</keyword>
<accession>A0A183AR66</accession>
<dbReference type="AlphaFoldDB" id="A0A183AR66"/>
<reference evidence="1 2" key="2">
    <citation type="submission" date="2018-11" db="EMBL/GenBank/DDBJ databases">
        <authorList>
            <consortium name="Pathogen Informatics"/>
        </authorList>
    </citation>
    <scope>NUCLEOTIDE SEQUENCE [LARGE SCALE GENOMIC DNA]</scope>
    <source>
        <strain evidence="1 2">Egypt</strain>
    </source>
</reference>
<dbReference type="EMBL" id="UZAN01047441">
    <property type="protein sequence ID" value="VDP85382.1"/>
    <property type="molecule type" value="Genomic_DNA"/>
</dbReference>
<protein>
    <submittedName>
        <fullName evidence="3">PDEase domain-containing protein</fullName>
    </submittedName>
</protein>
<evidence type="ECO:0000313" key="3">
    <source>
        <dbReference type="WBParaSite" id="ECPE_0000948001-mRNA-1"/>
    </source>
</evidence>
<dbReference type="WBParaSite" id="ECPE_0000948001-mRNA-1">
    <property type="protein sequence ID" value="ECPE_0000948001-mRNA-1"/>
    <property type="gene ID" value="ECPE_0000948001"/>
</dbReference>
<proteinExistence type="predicted"/>
<sequence>MFAHSLPEDEFLHVSKFYFVERKLGGGFLTARRSPDRARQRLSSDESAPQETEDILLTLADLQKPSGFWKLDEELAKTIQLTVDKIKSTIPPHWSDSAKAPVDETVWTTALVLVFLELSLADRSDEWSLFSRKARTWLEGQVLSSVKDAKLATESCDAILQKAKTILQSK</sequence>
<dbReference type="PANTHER" id="PTHR45737:SF6">
    <property type="entry name" value="VON WILLEBRAND FACTOR A DOMAIN-CONTAINING PROTEIN 5A"/>
    <property type="match status" value="1"/>
</dbReference>
<reference evidence="3" key="1">
    <citation type="submission" date="2016-06" db="UniProtKB">
        <authorList>
            <consortium name="WormBaseParasite"/>
        </authorList>
    </citation>
    <scope>IDENTIFICATION</scope>
</reference>
<name>A0A183AR66_9TREM</name>
<evidence type="ECO:0000313" key="2">
    <source>
        <dbReference type="Proteomes" id="UP000272942"/>
    </source>
</evidence>